<evidence type="ECO:0000256" key="10">
    <source>
        <dbReference type="ARBA" id="ARBA00034808"/>
    </source>
</evidence>
<dbReference type="InterPro" id="IPR027417">
    <property type="entry name" value="P-loop_NTPase"/>
</dbReference>
<evidence type="ECO:0000256" key="2">
    <source>
        <dbReference type="ARBA" id="ARBA00022723"/>
    </source>
</evidence>
<evidence type="ECO:0000256" key="12">
    <source>
        <dbReference type="ARBA" id="ARBA00044550"/>
    </source>
</evidence>
<dbReference type="GO" id="GO:0009378">
    <property type="term" value="F:four-way junction helicase activity"/>
    <property type="evidence" value="ECO:0007669"/>
    <property type="project" value="TreeGrafter"/>
</dbReference>
<evidence type="ECO:0000259" key="14">
    <source>
        <dbReference type="PROSITE" id="PS51194"/>
    </source>
</evidence>
<dbReference type="GO" id="GO:0046872">
    <property type="term" value="F:metal ion binding"/>
    <property type="evidence" value="ECO:0007669"/>
    <property type="project" value="UniProtKB-KW"/>
</dbReference>
<dbReference type="GO" id="GO:0016787">
    <property type="term" value="F:hydrolase activity"/>
    <property type="evidence" value="ECO:0007669"/>
    <property type="project" value="UniProtKB-KW"/>
</dbReference>
<dbReference type="GO" id="GO:0043138">
    <property type="term" value="F:3'-5' DNA helicase activity"/>
    <property type="evidence" value="ECO:0007669"/>
    <property type="project" value="UniProtKB-EC"/>
</dbReference>
<evidence type="ECO:0000313" key="15">
    <source>
        <dbReference type="EMBL" id="SDE62389.1"/>
    </source>
</evidence>
<dbReference type="PROSITE" id="PS51194">
    <property type="entry name" value="HELICASE_CTER"/>
    <property type="match status" value="1"/>
</dbReference>
<name>A0A1G7EFG7_9FLAO</name>
<evidence type="ECO:0000256" key="6">
    <source>
        <dbReference type="ARBA" id="ARBA00022840"/>
    </source>
</evidence>
<dbReference type="GO" id="GO:0006281">
    <property type="term" value="P:DNA repair"/>
    <property type="evidence" value="ECO:0007669"/>
    <property type="project" value="TreeGrafter"/>
</dbReference>
<dbReference type="SUPFAM" id="SSF52540">
    <property type="entry name" value="P-loop containing nucleoside triphosphate hydrolases"/>
    <property type="match status" value="1"/>
</dbReference>
<dbReference type="Gene3D" id="3.40.50.300">
    <property type="entry name" value="P-loop containing nucleotide triphosphate hydrolases"/>
    <property type="match status" value="2"/>
</dbReference>
<dbReference type="STRING" id="1071918.SAMN05421544_11556"/>
<dbReference type="InterPro" id="IPR032284">
    <property type="entry name" value="RecQ_Zn-bd"/>
</dbReference>
<dbReference type="Pfam" id="PF00271">
    <property type="entry name" value="Helicase_C"/>
    <property type="match status" value="1"/>
</dbReference>
<keyword evidence="7" id="KW-0238">DNA-binding</keyword>
<dbReference type="GO" id="GO:0030894">
    <property type="term" value="C:replisome"/>
    <property type="evidence" value="ECO:0007669"/>
    <property type="project" value="TreeGrafter"/>
</dbReference>
<comment type="catalytic activity">
    <reaction evidence="9">
        <text>Couples ATP hydrolysis with the unwinding of duplex DNA by translocating in the 3'-5' direction.</text>
        <dbReference type="EC" id="5.6.2.4"/>
    </reaction>
</comment>
<dbReference type="RefSeq" id="WP_092737394.1">
    <property type="nucleotide sequence ID" value="NZ_FNAS01000015.1"/>
</dbReference>
<dbReference type="NCBIfam" id="TIGR00614">
    <property type="entry name" value="recQ_fam"/>
    <property type="match status" value="1"/>
</dbReference>
<evidence type="ECO:0000256" key="9">
    <source>
        <dbReference type="ARBA" id="ARBA00034617"/>
    </source>
</evidence>
<feature type="domain" description="Helicase ATP-binding" evidence="13">
    <location>
        <begin position="30"/>
        <end position="198"/>
    </location>
</feature>
<evidence type="ECO:0000256" key="8">
    <source>
        <dbReference type="ARBA" id="ARBA00023235"/>
    </source>
</evidence>
<evidence type="ECO:0000259" key="13">
    <source>
        <dbReference type="PROSITE" id="PS51192"/>
    </source>
</evidence>
<evidence type="ECO:0000256" key="11">
    <source>
        <dbReference type="ARBA" id="ARBA00044535"/>
    </source>
</evidence>
<dbReference type="Proteomes" id="UP000198517">
    <property type="component" value="Unassembled WGS sequence"/>
</dbReference>
<evidence type="ECO:0000256" key="4">
    <source>
        <dbReference type="ARBA" id="ARBA00022801"/>
    </source>
</evidence>
<evidence type="ECO:0000256" key="7">
    <source>
        <dbReference type="ARBA" id="ARBA00023125"/>
    </source>
</evidence>
<keyword evidence="4" id="KW-0378">Hydrolase</keyword>
<dbReference type="GO" id="GO:0005524">
    <property type="term" value="F:ATP binding"/>
    <property type="evidence" value="ECO:0007669"/>
    <property type="project" value="UniProtKB-KW"/>
</dbReference>
<sequence length="634" mass="73394">MLSNLEQQLDKTLKTFWGYDAFRNSQKDVIISILSGIDTLALMPTGGGKSLCYQLPAVILEGTALVITPLLALMKDQVFQLNSRGIPAAFISAENDDIEREEIFSRCKDGLVKILFVSPERLMDEVFLSRIEETALSFIAVDEAHCISEWGQDFRPSYQNILGFRKLYPDLSIIALTATATPKVVEDIKERLGIKKANIFKESFQRSNLKIYTEKISDKSKHIYHLLKNNSEYSGIIYTATRKDAENLTVYLKERGVDNVDYYHAGLSVFDKNERQKRWLSSPNFVLVSTNAFGMGIDKNNVRFVIHYSPPRSIESYYQEIGRAGRDGGLAYTFLLWNEVELDSFDQMLQYQIPNRNVFKNVVTCLYSMFQVADLEQSNYTFQFDVNRLQRQSKTPLSMIKNILNFLHNQEIIYYNNVKTKSTLKLKLSYEEVETLALKDTYFLEELLRCLPGFSHRKVYFSNEILSQKLGTNISALKERLLDLQKKDYLEYIDGYGSSIKFLTPRDDKSMAGKWWRVFFEIQKNKVQKWEDMKFYIQNEDYCKMKMILSYFGEKTTQSCGKCSYCESSGVKGIFGDDDFMVIVNLLKEKPCTLDELAVMINYLSKTKILDHLKILLDAKKIKMLNYKTYTINL</sequence>
<evidence type="ECO:0000313" key="16">
    <source>
        <dbReference type="Proteomes" id="UP000198517"/>
    </source>
</evidence>
<dbReference type="Gene3D" id="1.10.10.10">
    <property type="entry name" value="Winged helix-like DNA-binding domain superfamily/Winged helix DNA-binding domain"/>
    <property type="match status" value="1"/>
</dbReference>
<dbReference type="GO" id="GO:0005737">
    <property type="term" value="C:cytoplasm"/>
    <property type="evidence" value="ECO:0007669"/>
    <property type="project" value="TreeGrafter"/>
</dbReference>
<dbReference type="EMBL" id="FNAS01000015">
    <property type="protein sequence ID" value="SDE62389.1"/>
    <property type="molecule type" value="Genomic_DNA"/>
</dbReference>
<dbReference type="SMART" id="SM00487">
    <property type="entry name" value="DEXDc"/>
    <property type="match status" value="1"/>
</dbReference>
<evidence type="ECO:0000256" key="5">
    <source>
        <dbReference type="ARBA" id="ARBA00022806"/>
    </source>
</evidence>
<evidence type="ECO:0000256" key="3">
    <source>
        <dbReference type="ARBA" id="ARBA00022741"/>
    </source>
</evidence>
<proteinExistence type="inferred from homology"/>
<keyword evidence="5 15" id="KW-0347">Helicase</keyword>
<keyword evidence="2" id="KW-0479">Metal-binding</keyword>
<organism evidence="15 16">
    <name type="scientific">Riemerella columbipharyngis</name>
    <dbReference type="NCBI Taxonomy" id="1071918"/>
    <lineage>
        <taxon>Bacteria</taxon>
        <taxon>Pseudomonadati</taxon>
        <taxon>Bacteroidota</taxon>
        <taxon>Flavobacteriia</taxon>
        <taxon>Flavobacteriales</taxon>
        <taxon>Weeksellaceae</taxon>
        <taxon>Riemerella</taxon>
    </lineage>
</organism>
<reference evidence="15 16" key="1">
    <citation type="submission" date="2016-10" db="EMBL/GenBank/DDBJ databases">
        <authorList>
            <person name="de Groot N.N."/>
        </authorList>
    </citation>
    <scope>NUCLEOTIDE SEQUENCE [LARGE SCALE GENOMIC DNA]</scope>
    <source>
        <strain evidence="15 16">DSM 24015</strain>
    </source>
</reference>
<dbReference type="PROSITE" id="PS51192">
    <property type="entry name" value="HELICASE_ATP_BIND_1"/>
    <property type="match status" value="1"/>
</dbReference>
<dbReference type="Pfam" id="PF16124">
    <property type="entry name" value="RecQ_Zn_bind"/>
    <property type="match status" value="1"/>
</dbReference>
<accession>A0A1G7EFG7</accession>
<keyword evidence="8" id="KW-0413">Isomerase</keyword>
<dbReference type="AlphaFoldDB" id="A0A1G7EFG7"/>
<dbReference type="GO" id="GO:0043590">
    <property type="term" value="C:bacterial nucleoid"/>
    <property type="evidence" value="ECO:0007669"/>
    <property type="project" value="TreeGrafter"/>
</dbReference>
<protein>
    <recommendedName>
        <fullName evidence="11">ATP-dependent DNA helicase RecQ</fullName>
        <ecNumber evidence="10">5.6.2.4</ecNumber>
    </recommendedName>
    <alternativeName>
        <fullName evidence="12">DNA 3'-5' helicase RecQ</fullName>
    </alternativeName>
</protein>
<keyword evidence="3" id="KW-0547">Nucleotide-binding</keyword>
<dbReference type="EC" id="5.6.2.4" evidence="10"/>
<dbReference type="InterPro" id="IPR001650">
    <property type="entry name" value="Helicase_C-like"/>
</dbReference>
<gene>
    <name evidence="15" type="ORF">SAMN05421544_11556</name>
</gene>
<dbReference type="InterPro" id="IPR014001">
    <property type="entry name" value="Helicase_ATP-bd"/>
</dbReference>
<dbReference type="GO" id="GO:0006310">
    <property type="term" value="P:DNA recombination"/>
    <property type="evidence" value="ECO:0007669"/>
    <property type="project" value="InterPro"/>
</dbReference>
<dbReference type="PANTHER" id="PTHR13710:SF105">
    <property type="entry name" value="ATP-DEPENDENT DNA HELICASE Q1"/>
    <property type="match status" value="1"/>
</dbReference>
<dbReference type="Pfam" id="PF00270">
    <property type="entry name" value="DEAD"/>
    <property type="match status" value="1"/>
</dbReference>
<feature type="domain" description="Helicase C-terminal" evidence="14">
    <location>
        <begin position="219"/>
        <end position="370"/>
    </location>
</feature>
<dbReference type="PANTHER" id="PTHR13710">
    <property type="entry name" value="DNA HELICASE RECQ FAMILY MEMBER"/>
    <property type="match status" value="1"/>
</dbReference>
<dbReference type="GO" id="GO:0003677">
    <property type="term" value="F:DNA binding"/>
    <property type="evidence" value="ECO:0007669"/>
    <property type="project" value="UniProtKB-KW"/>
</dbReference>
<evidence type="ECO:0000256" key="1">
    <source>
        <dbReference type="ARBA" id="ARBA00005446"/>
    </source>
</evidence>
<dbReference type="SMART" id="SM00490">
    <property type="entry name" value="HELICc"/>
    <property type="match status" value="1"/>
</dbReference>
<dbReference type="FunFam" id="3.40.50.300:FF:000296">
    <property type="entry name" value="ATP-dependent DNA helicase RecQ"/>
    <property type="match status" value="1"/>
</dbReference>
<keyword evidence="16" id="KW-1185">Reference proteome</keyword>
<dbReference type="CDD" id="cd17920">
    <property type="entry name" value="DEXHc_RecQ"/>
    <property type="match status" value="1"/>
</dbReference>
<dbReference type="InterPro" id="IPR036388">
    <property type="entry name" value="WH-like_DNA-bd_sf"/>
</dbReference>
<dbReference type="InterPro" id="IPR004589">
    <property type="entry name" value="DNA_helicase_ATP-dep_RecQ"/>
</dbReference>
<dbReference type="OrthoDB" id="9763310at2"/>
<keyword evidence="6" id="KW-0067">ATP-binding</keyword>
<dbReference type="InterPro" id="IPR011545">
    <property type="entry name" value="DEAD/DEAH_box_helicase_dom"/>
</dbReference>
<comment type="similarity">
    <text evidence="1">Belongs to the helicase family. RecQ subfamily.</text>
</comment>